<reference evidence="1 2" key="1">
    <citation type="submission" date="2020-02" db="EMBL/GenBank/DDBJ databases">
        <title>Draft genome sequence of Lactococcus sp. Hs30E4-3.</title>
        <authorList>
            <person name="Noda S."/>
            <person name="Yuki M."/>
            <person name="Ohkuma M."/>
        </authorList>
    </citation>
    <scope>NUCLEOTIDE SEQUENCE [LARGE SCALE GENOMIC DNA]</scope>
    <source>
        <strain evidence="1 2">Hs30E4-3</strain>
    </source>
</reference>
<protein>
    <recommendedName>
        <fullName evidence="3">HTH cro/C1-type domain-containing protein</fullName>
    </recommendedName>
</protein>
<comment type="caution">
    <text evidence="1">The sequence shown here is derived from an EMBL/GenBank/DDBJ whole genome shotgun (WGS) entry which is preliminary data.</text>
</comment>
<accession>A0A6A0BE80</accession>
<dbReference type="EMBL" id="BLLI01000013">
    <property type="protein sequence ID" value="GFH42137.1"/>
    <property type="molecule type" value="Genomic_DNA"/>
</dbReference>
<sequence>MFEEEEEKMINNIDKFEYYRQEKKIKIREIVDKGISRSRYHRLTTGNAKLTPEDAVILTQILNLTPYEIYSSEYLKLDWFDMSHQASPYETYDIISVHVQILSAYQFVGNYPSAYKEVFNTFRTNHYIKEFFPLTILLMKILEDEIAGTDVSDLLDELYQQLMKRDLWTSYEVMVIFSLAEVKSFKEINLLDNLYDVLDDRSIIEYDDNYMISIITIFRYSLFAKSLALRDVARIKRFYTKIQASRHNILTLQVSVIQRLSEIIYMELTGEYAKAAVNLQKLLLVSEFVIENNKVLGNRDKLYAEDDYDLSHEEIAKWREELGVSQDYDLLT</sequence>
<keyword evidence="2" id="KW-1185">Reference proteome</keyword>
<dbReference type="Proteomes" id="UP000480303">
    <property type="component" value="Unassembled WGS sequence"/>
</dbReference>
<evidence type="ECO:0000313" key="1">
    <source>
        <dbReference type="EMBL" id="GFH42137.1"/>
    </source>
</evidence>
<name>A0A6A0BE80_9LACT</name>
<dbReference type="AlphaFoldDB" id="A0A6A0BE80"/>
<gene>
    <name evidence="1" type="ORF">Hs30E_06880</name>
</gene>
<evidence type="ECO:0008006" key="3">
    <source>
        <dbReference type="Google" id="ProtNLM"/>
    </source>
</evidence>
<evidence type="ECO:0000313" key="2">
    <source>
        <dbReference type="Proteomes" id="UP000480303"/>
    </source>
</evidence>
<proteinExistence type="predicted"/>
<organism evidence="1 2">
    <name type="scientific">Pseudolactococcus hodotermopsidis</name>
    <dbReference type="NCBI Taxonomy" id="2709157"/>
    <lineage>
        <taxon>Bacteria</taxon>
        <taxon>Bacillati</taxon>
        <taxon>Bacillota</taxon>
        <taxon>Bacilli</taxon>
        <taxon>Lactobacillales</taxon>
        <taxon>Streptococcaceae</taxon>
        <taxon>Pseudolactococcus</taxon>
    </lineage>
</organism>